<keyword evidence="3" id="KW-0677">Repeat</keyword>
<feature type="compositionally biased region" description="Basic and acidic residues" evidence="7">
    <location>
        <begin position="418"/>
        <end position="442"/>
    </location>
</feature>
<dbReference type="CDD" id="cd14798">
    <property type="entry name" value="RX-CC_like"/>
    <property type="match status" value="1"/>
</dbReference>
<evidence type="ECO:0000256" key="7">
    <source>
        <dbReference type="SAM" id="MobiDB-lite"/>
    </source>
</evidence>
<keyword evidence="6" id="KW-0175">Coiled coil</keyword>
<feature type="domain" description="Disease resistance protein winged helix" evidence="10">
    <location>
        <begin position="549"/>
        <end position="618"/>
    </location>
</feature>
<name>A0ABC9B275_9POAL</name>
<evidence type="ECO:0000256" key="3">
    <source>
        <dbReference type="ARBA" id="ARBA00022737"/>
    </source>
</evidence>
<keyword evidence="13" id="KW-1185">Reference proteome</keyword>
<dbReference type="Pfam" id="PF23598">
    <property type="entry name" value="LRR_14"/>
    <property type="match status" value="1"/>
</dbReference>
<dbReference type="SUPFAM" id="SSF52540">
    <property type="entry name" value="P-loop containing nucleoside triphosphate hydrolases"/>
    <property type="match status" value="2"/>
</dbReference>
<dbReference type="Gene3D" id="1.20.5.4130">
    <property type="match status" value="1"/>
</dbReference>
<evidence type="ECO:0000259" key="11">
    <source>
        <dbReference type="Pfam" id="PF23598"/>
    </source>
</evidence>
<evidence type="ECO:0000259" key="9">
    <source>
        <dbReference type="Pfam" id="PF18052"/>
    </source>
</evidence>
<dbReference type="InterPro" id="IPR058922">
    <property type="entry name" value="WHD_DRP"/>
</dbReference>
<dbReference type="GO" id="GO:0042742">
    <property type="term" value="P:defense response to bacterium"/>
    <property type="evidence" value="ECO:0007669"/>
    <property type="project" value="UniProtKB-ARBA"/>
</dbReference>
<feature type="region of interest" description="Disordered" evidence="7">
    <location>
        <begin position="677"/>
        <end position="709"/>
    </location>
</feature>
<feature type="domain" description="Disease resistance N-terminal" evidence="9">
    <location>
        <begin position="8"/>
        <end position="83"/>
    </location>
</feature>
<dbReference type="EMBL" id="OZ075134">
    <property type="protein sequence ID" value="CAL4991674.1"/>
    <property type="molecule type" value="Genomic_DNA"/>
</dbReference>
<dbReference type="Gene3D" id="1.10.10.10">
    <property type="entry name" value="Winged helix-like DNA-binding domain superfamily/Winged helix DNA-binding domain"/>
    <property type="match status" value="1"/>
</dbReference>
<dbReference type="InterPro" id="IPR055414">
    <property type="entry name" value="LRR_R13L4/SHOC2-like"/>
</dbReference>
<dbReference type="InterPro" id="IPR027417">
    <property type="entry name" value="P-loop_NTPase"/>
</dbReference>
<dbReference type="GO" id="GO:0000166">
    <property type="term" value="F:nucleotide binding"/>
    <property type="evidence" value="ECO:0007669"/>
    <property type="project" value="UniProtKB-KW"/>
</dbReference>
<dbReference type="Gene3D" id="3.80.10.10">
    <property type="entry name" value="Ribonuclease Inhibitor"/>
    <property type="match status" value="1"/>
</dbReference>
<dbReference type="AlphaFoldDB" id="A0ABC9B275"/>
<dbReference type="InterPro" id="IPR036388">
    <property type="entry name" value="WH-like_DNA-bd_sf"/>
</dbReference>
<proteinExistence type="inferred from homology"/>
<dbReference type="InterPro" id="IPR038005">
    <property type="entry name" value="RX-like_CC"/>
</dbReference>
<gene>
    <name evidence="12" type="ORF">URODEC1_LOCUS60759</name>
</gene>
<sequence length="1060" mass="119323">MAEAIAGRLMDNLQELALNEAKALVQVKHDILRLRDRLVWLQAFLLEADPIRRVDGNLLTGVLVSQTRAVALDSEDAIDWYLVLSDTIASRRGWRRVVIVPKLLERFAQQFIVRHYLSVEVTMLNTRIEDILDSRDKYKLDGLRTGSKADAEKEKLDGLISWTLPTGHSTSSNVTRKKRFEDNWCKLPCRDMDKNKLRKHLLKNKKVFVIFMDGDSGVGKTALMRSAFNDSEIVRYFHVRIWIDFPPCTSDKTIASKIERKLGNDSSSSHRLVVIDCNDVRFSGHMRLSEWLPDAREHDKMVLITSKKAPAAVVSQTFKHDGVERGNLRIELSRLEREDIWMLFYYKLLGVVIEKTKKGKGSSPELGKGNTSPVSEQEEGKGKGSIGHEVSEDERKGKGSTGHKVSEEDEGKGSIGHEVSEEERKGKGSTGHKDSEQEEGKGKGKGSIGHEVSEEEEGKGKGSIGHEVSKEEEGSHLVSKVKEITMGLPRAVVMLAHLLRTTERSSWGSLFQHICKSSKVEKRLQRILLLSFNALPNDLKSCFLYFAAFPQETKICTEELVRLWAAEGFLCPKDGKSMEFIGHGHLKELISRDLVQVVTKDDVGFVQSVSIANYVHNFLRMEARETIFLDVHFLYHVPEAATVRRLSIPDYQSESSSTLEHKYRKLRSLISRVPKEQDNLKHTAQAQAVGGEDDAPFPQRDPSSLNEDPKLGTASLFWTSLKTLINRGATKEDPTKPISRVLRSSRYLRVISLEGHNVDEKMLRCVSNKVHLRYLRLDSRNLTTTLPVSIGDLLRLQTLDVRGSKISRLPDEFWKIQTLRHVLGDGLPFPDPASATNLRNLQTLETMSLKGVDQWDGKIMLKMLNLETLAIEGLDGSDIYAALHQLIYLKRLRLYGDNIKLGSLGIDNHNLVLMELTHGEMSREDDAGFEDTSKLFNLSVLKLMRTHVEQAFINNISQLPNLNHLSLQDISCADNKLEIPEQGFDRLEVLEVSVSASSDDDKPPLKIIVNSALGRLKTFKLISCKEVTIVVGGKNGNQDFNNQLKCRCSGGRYKYSIASS</sequence>
<dbReference type="Pfam" id="PF23559">
    <property type="entry name" value="WHD_DRP"/>
    <property type="match status" value="1"/>
</dbReference>
<dbReference type="GO" id="GO:0002758">
    <property type="term" value="P:innate immune response-activating signaling pathway"/>
    <property type="evidence" value="ECO:0007669"/>
    <property type="project" value="UniProtKB-ARBA"/>
</dbReference>
<keyword evidence="5" id="KW-0611">Plant defense</keyword>
<feature type="domain" description="NB-ARC" evidence="8">
    <location>
        <begin position="192"/>
        <end position="267"/>
    </location>
</feature>
<dbReference type="PANTHER" id="PTHR23155">
    <property type="entry name" value="DISEASE RESISTANCE PROTEIN RP"/>
    <property type="match status" value="1"/>
</dbReference>
<dbReference type="Proteomes" id="UP001497457">
    <property type="component" value="Chromosome 24b"/>
</dbReference>
<protein>
    <submittedName>
        <fullName evidence="12">Uncharacterized protein</fullName>
    </submittedName>
</protein>
<feature type="domain" description="Disease resistance R13L4/SHOC-2-like LRR" evidence="11">
    <location>
        <begin position="742"/>
        <end position="993"/>
    </location>
</feature>
<evidence type="ECO:0000259" key="8">
    <source>
        <dbReference type="Pfam" id="PF00931"/>
    </source>
</evidence>
<comment type="similarity">
    <text evidence="1">Belongs to the disease resistance NB-LRR family.</text>
</comment>
<keyword evidence="4" id="KW-0547">Nucleotide-binding</keyword>
<dbReference type="SUPFAM" id="SSF52047">
    <property type="entry name" value="RNI-like"/>
    <property type="match status" value="1"/>
</dbReference>
<evidence type="ECO:0000256" key="4">
    <source>
        <dbReference type="ARBA" id="ARBA00022741"/>
    </source>
</evidence>
<dbReference type="Gene3D" id="3.40.50.300">
    <property type="entry name" value="P-loop containing nucleotide triphosphate hydrolases"/>
    <property type="match status" value="1"/>
</dbReference>
<evidence type="ECO:0000256" key="1">
    <source>
        <dbReference type="ARBA" id="ARBA00008894"/>
    </source>
</evidence>
<reference evidence="12" key="1">
    <citation type="submission" date="2024-10" db="EMBL/GenBank/DDBJ databases">
        <authorList>
            <person name="Ryan C."/>
        </authorList>
    </citation>
    <scope>NUCLEOTIDE SEQUENCE [LARGE SCALE GENOMIC DNA]</scope>
</reference>
<dbReference type="PANTHER" id="PTHR23155:SF1052">
    <property type="entry name" value="DISEASE RESISTANCE PROTEIN RPM1"/>
    <property type="match status" value="1"/>
</dbReference>
<evidence type="ECO:0000256" key="6">
    <source>
        <dbReference type="ARBA" id="ARBA00023054"/>
    </source>
</evidence>
<dbReference type="InterPro" id="IPR044974">
    <property type="entry name" value="Disease_R_plants"/>
</dbReference>
<evidence type="ECO:0000256" key="5">
    <source>
        <dbReference type="ARBA" id="ARBA00022821"/>
    </source>
</evidence>
<evidence type="ECO:0000313" key="12">
    <source>
        <dbReference type="EMBL" id="CAL4991674.1"/>
    </source>
</evidence>
<organism evidence="12 13">
    <name type="scientific">Urochloa decumbens</name>
    <dbReference type="NCBI Taxonomy" id="240449"/>
    <lineage>
        <taxon>Eukaryota</taxon>
        <taxon>Viridiplantae</taxon>
        <taxon>Streptophyta</taxon>
        <taxon>Embryophyta</taxon>
        <taxon>Tracheophyta</taxon>
        <taxon>Spermatophyta</taxon>
        <taxon>Magnoliopsida</taxon>
        <taxon>Liliopsida</taxon>
        <taxon>Poales</taxon>
        <taxon>Poaceae</taxon>
        <taxon>PACMAD clade</taxon>
        <taxon>Panicoideae</taxon>
        <taxon>Panicodae</taxon>
        <taxon>Paniceae</taxon>
        <taxon>Melinidinae</taxon>
        <taxon>Urochloa</taxon>
    </lineage>
</organism>
<feature type="region of interest" description="Disordered" evidence="7">
    <location>
        <begin position="357"/>
        <end position="475"/>
    </location>
</feature>
<accession>A0ABC9B275</accession>
<dbReference type="FunFam" id="1.10.10.10:FF:000322">
    <property type="entry name" value="Probable disease resistance protein At1g63360"/>
    <property type="match status" value="1"/>
</dbReference>
<dbReference type="Pfam" id="PF18052">
    <property type="entry name" value="Rx_N"/>
    <property type="match status" value="1"/>
</dbReference>
<dbReference type="GO" id="GO:0009626">
    <property type="term" value="P:plant-type hypersensitive response"/>
    <property type="evidence" value="ECO:0007669"/>
    <property type="project" value="UniProtKB-ARBA"/>
</dbReference>
<dbReference type="Pfam" id="PF00931">
    <property type="entry name" value="NB-ARC"/>
    <property type="match status" value="1"/>
</dbReference>
<evidence type="ECO:0000313" key="13">
    <source>
        <dbReference type="Proteomes" id="UP001497457"/>
    </source>
</evidence>
<evidence type="ECO:0000259" key="10">
    <source>
        <dbReference type="Pfam" id="PF23559"/>
    </source>
</evidence>
<evidence type="ECO:0000256" key="2">
    <source>
        <dbReference type="ARBA" id="ARBA00022614"/>
    </source>
</evidence>
<keyword evidence="2" id="KW-0433">Leucine-rich repeat</keyword>
<dbReference type="InterPro" id="IPR032675">
    <property type="entry name" value="LRR_dom_sf"/>
</dbReference>
<dbReference type="InterPro" id="IPR002182">
    <property type="entry name" value="NB-ARC"/>
</dbReference>
<dbReference type="InterPro" id="IPR041118">
    <property type="entry name" value="Rx_N"/>
</dbReference>